<keyword evidence="3" id="KW-0472">Membrane</keyword>
<evidence type="ECO:0000313" key="4">
    <source>
        <dbReference type="EMBL" id="RCV38343.1"/>
    </source>
</evidence>
<reference evidence="4" key="1">
    <citation type="journal article" date="2012" name="Nat. Biotechnol.">
        <title>Reference genome sequence of the model plant Setaria.</title>
        <authorList>
            <person name="Bennetzen J.L."/>
            <person name="Schmutz J."/>
            <person name="Wang H."/>
            <person name="Percifield R."/>
            <person name="Hawkins J."/>
            <person name="Pontaroli A.C."/>
            <person name="Estep M."/>
            <person name="Feng L."/>
            <person name="Vaughn J.N."/>
            <person name="Grimwood J."/>
            <person name="Jenkins J."/>
            <person name="Barry K."/>
            <person name="Lindquist E."/>
            <person name="Hellsten U."/>
            <person name="Deshpande S."/>
            <person name="Wang X."/>
            <person name="Wu X."/>
            <person name="Mitros T."/>
            <person name="Triplett J."/>
            <person name="Yang X."/>
            <person name="Ye C.Y."/>
            <person name="Mauro-Herrera M."/>
            <person name="Wang L."/>
            <person name="Li P."/>
            <person name="Sharma M."/>
            <person name="Sharma R."/>
            <person name="Ronald P.C."/>
            <person name="Panaud O."/>
            <person name="Kellogg E.A."/>
            <person name="Brutnell T.P."/>
            <person name="Doust A.N."/>
            <person name="Tuskan G.A."/>
            <person name="Rokhsar D."/>
            <person name="Devos K.M."/>
        </authorList>
    </citation>
    <scope>NUCLEOTIDE SEQUENCE [LARGE SCALE GENOMIC DNA]</scope>
    <source>
        <strain evidence="4">Yugu1</strain>
    </source>
</reference>
<feature type="region of interest" description="Disordered" evidence="2">
    <location>
        <begin position="101"/>
        <end position="170"/>
    </location>
</feature>
<evidence type="ECO:0000256" key="1">
    <source>
        <dbReference type="SAM" id="Coils"/>
    </source>
</evidence>
<evidence type="ECO:0000256" key="3">
    <source>
        <dbReference type="SAM" id="Phobius"/>
    </source>
</evidence>
<feature type="region of interest" description="Disordered" evidence="2">
    <location>
        <begin position="243"/>
        <end position="279"/>
    </location>
</feature>
<organism evidence="4">
    <name type="scientific">Setaria italica</name>
    <name type="common">Foxtail millet</name>
    <name type="synonym">Panicum italicum</name>
    <dbReference type="NCBI Taxonomy" id="4555"/>
    <lineage>
        <taxon>Eukaryota</taxon>
        <taxon>Viridiplantae</taxon>
        <taxon>Streptophyta</taxon>
        <taxon>Embryophyta</taxon>
        <taxon>Tracheophyta</taxon>
        <taxon>Spermatophyta</taxon>
        <taxon>Magnoliopsida</taxon>
        <taxon>Liliopsida</taxon>
        <taxon>Poales</taxon>
        <taxon>Poaceae</taxon>
        <taxon>PACMAD clade</taxon>
        <taxon>Panicoideae</taxon>
        <taxon>Panicodae</taxon>
        <taxon>Paniceae</taxon>
        <taxon>Cenchrinae</taxon>
        <taxon>Setaria</taxon>
    </lineage>
</organism>
<keyword evidence="1" id="KW-0175">Coiled coil</keyword>
<feature type="transmembrane region" description="Helical" evidence="3">
    <location>
        <begin position="32"/>
        <end position="51"/>
    </location>
</feature>
<name>A0A368S7M4_SETIT</name>
<dbReference type="EMBL" id="CM003535">
    <property type="protein sequence ID" value="RCV38343.1"/>
    <property type="molecule type" value="Genomic_DNA"/>
</dbReference>
<reference evidence="4" key="2">
    <citation type="submission" date="2015-07" db="EMBL/GenBank/DDBJ databases">
        <authorList>
            <person name="Noorani M."/>
        </authorList>
    </citation>
    <scope>NUCLEOTIDE SEQUENCE</scope>
    <source>
        <strain evidence="4">Yugu1</strain>
    </source>
</reference>
<dbReference type="OrthoDB" id="656579at2759"/>
<feature type="compositionally biased region" description="Low complexity" evidence="2">
    <location>
        <begin position="150"/>
        <end position="165"/>
    </location>
</feature>
<gene>
    <name evidence="4" type="ORF">SETIT_8G134700v2</name>
</gene>
<evidence type="ECO:0000256" key="2">
    <source>
        <dbReference type="SAM" id="MobiDB-lite"/>
    </source>
</evidence>
<feature type="coiled-coil region" evidence="1">
    <location>
        <begin position="58"/>
        <end position="85"/>
    </location>
</feature>
<accession>A0A368S7M4</accession>
<keyword evidence="3" id="KW-0812">Transmembrane</keyword>
<protein>
    <submittedName>
        <fullName evidence="4">Uncharacterized protein</fullName>
    </submittedName>
</protein>
<dbReference type="AlphaFoldDB" id="A0A368S7M4"/>
<keyword evidence="3" id="KW-1133">Transmembrane helix</keyword>
<sequence>MIIDACLALAIAAVAVCRLAAGAPARFGRSTHVVLAIVLLVEAGVLILPAARDSRNTALRLEETVLQMEEILQEYEKHNQEMVSNLASMLFKNTENIEKMSYNKARRPDGTENTELTITMKPPSVDQPPVDDDDDHTDEIMQAPKPNDDAPPAAAGSPSPPDGDATMGEHKQNPWRIFSIPQDHVFVLDCTDDELTLHVRPPSADLNDDELQQPAAAAFPVRLRFTPHAVRVAAREGARRAGAVATRRDVPEVGGGDAEGEGLAGGEGTGGAGTLLSFP</sequence>
<proteinExistence type="predicted"/>
<feature type="compositionally biased region" description="Gly residues" evidence="2">
    <location>
        <begin position="253"/>
        <end position="273"/>
    </location>
</feature>